<evidence type="ECO:0000256" key="1">
    <source>
        <dbReference type="SAM" id="MobiDB-lite"/>
    </source>
</evidence>
<protein>
    <submittedName>
        <fullName evidence="3">Trehalose utilization</fullName>
    </submittedName>
</protein>
<keyword evidence="4" id="KW-1185">Reference proteome</keyword>
<dbReference type="EMBL" id="APNK01000001">
    <property type="protein sequence ID" value="KEZ79268.1"/>
    <property type="molecule type" value="Genomic_DNA"/>
</dbReference>
<dbReference type="SUPFAM" id="SSF52317">
    <property type="entry name" value="Class I glutamine amidotransferase-like"/>
    <property type="match status" value="1"/>
</dbReference>
<feature type="domain" description="ThuA-like" evidence="2">
    <location>
        <begin position="24"/>
        <end position="233"/>
    </location>
</feature>
<dbReference type="RefSeq" id="WP_037332838.1">
    <property type="nucleotide sequence ID" value="NZ_APNK01000001.1"/>
</dbReference>
<sequence>MSFAGTDPHIVLVAGPVRAAGRAGHHDYVAGCRLFAELLSRVPGVTSEVVENGWPTDEQSLEQAASIVFYDNGGGKQGFLANAERRALIERQAERGCGLVLLHQAAGFPTELCAWGQRHFGAVYEAGVSRRGHRRVRLQGADHPIARAWQSHAIRDGWLDHAALPADRADDVTPLLWPDDVPTSDRERRHARMVAWAYEPPAGGRGFVFTGADNHRLWRDDEARRFVASGVLWSAGIAAPASREWHAMSDADVDGRRSPRQSPLPRLAGKLGRRVRRSLRGQRKW</sequence>
<dbReference type="STRING" id="1304275.C41B8_00925"/>
<dbReference type="AlphaFoldDB" id="A0A084IRD4"/>
<dbReference type="InterPro" id="IPR029062">
    <property type="entry name" value="Class_I_gatase-like"/>
</dbReference>
<feature type="region of interest" description="Disordered" evidence="1">
    <location>
        <begin position="249"/>
        <end position="285"/>
    </location>
</feature>
<dbReference type="Pfam" id="PF06283">
    <property type="entry name" value="ThuA"/>
    <property type="match status" value="1"/>
</dbReference>
<dbReference type="eggNOG" id="COG3828">
    <property type="taxonomic scope" value="Bacteria"/>
</dbReference>
<feature type="compositionally biased region" description="Low complexity" evidence="1">
    <location>
        <begin position="260"/>
        <end position="270"/>
    </location>
</feature>
<evidence type="ECO:0000313" key="3">
    <source>
        <dbReference type="EMBL" id="KEZ79268.1"/>
    </source>
</evidence>
<evidence type="ECO:0000313" key="4">
    <source>
        <dbReference type="Proteomes" id="UP000028302"/>
    </source>
</evidence>
<feature type="compositionally biased region" description="Basic residues" evidence="1">
    <location>
        <begin position="271"/>
        <end position="285"/>
    </location>
</feature>
<accession>A0A084IRD4</accession>
<gene>
    <name evidence="3" type="ORF">C41B8_00925</name>
</gene>
<dbReference type="Gene3D" id="3.40.50.880">
    <property type="match status" value="1"/>
</dbReference>
<proteinExistence type="predicted"/>
<reference evidence="3 4" key="1">
    <citation type="submission" date="2013-03" db="EMBL/GenBank/DDBJ databases">
        <title>Salinisphaera hydrothermalis C41B8 Genome Sequencing.</title>
        <authorList>
            <person name="Li C."/>
            <person name="Lai Q."/>
            <person name="Shao Z."/>
        </authorList>
    </citation>
    <scope>NUCLEOTIDE SEQUENCE [LARGE SCALE GENOMIC DNA]</scope>
    <source>
        <strain evidence="3 4">C41B8</strain>
    </source>
</reference>
<evidence type="ECO:0000259" key="2">
    <source>
        <dbReference type="Pfam" id="PF06283"/>
    </source>
</evidence>
<name>A0A084IRD4_SALHC</name>
<dbReference type="Proteomes" id="UP000028302">
    <property type="component" value="Unassembled WGS sequence"/>
</dbReference>
<comment type="caution">
    <text evidence="3">The sequence shown here is derived from an EMBL/GenBank/DDBJ whole genome shotgun (WGS) entry which is preliminary data.</text>
</comment>
<organism evidence="3 4">
    <name type="scientific">Salinisphaera hydrothermalis (strain C41B8)</name>
    <dbReference type="NCBI Taxonomy" id="1304275"/>
    <lineage>
        <taxon>Bacteria</taxon>
        <taxon>Pseudomonadati</taxon>
        <taxon>Pseudomonadota</taxon>
        <taxon>Gammaproteobacteria</taxon>
        <taxon>Salinisphaerales</taxon>
        <taxon>Salinisphaeraceae</taxon>
        <taxon>Salinisphaera</taxon>
    </lineage>
</organism>
<dbReference type="InterPro" id="IPR029010">
    <property type="entry name" value="ThuA-like"/>
</dbReference>
<dbReference type="OrthoDB" id="251914at2"/>